<keyword evidence="7" id="KW-0028">Amino-acid biosynthesis</keyword>
<keyword evidence="9" id="KW-0663">Pyridoxal phosphate</keyword>
<evidence type="ECO:0000256" key="12">
    <source>
        <dbReference type="ARBA" id="ARBA00031421"/>
    </source>
</evidence>
<dbReference type="InterPro" id="IPR015422">
    <property type="entry name" value="PyrdxlP-dep_Trfase_small"/>
</dbReference>
<evidence type="ECO:0000256" key="2">
    <source>
        <dbReference type="ARBA" id="ARBA00005099"/>
    </source>
</evidence>
<organism evidence="16 17">
    <name type="scientific">Fulvivirga sediminis</name>
    <dbReference type="NCBI Taxonomy" id="2803949"/>
    <lineage>
        <taxon>Bacteria</taxon>
        <taxon>Pseudomonadati</taxon>
        <taxon>Bacteroidota</taxon>
        <taxon>Cytophagia</taxon>
        <taxon>Cytophagales</taxon>
        <taxon>Fulvivirgaceae</taxon>
        <taxon>Fulvivirga</taxon>
    </lineage>
</organism>
<evidence type="ECO:0000256" key="5">
    <source>
        <dbReference type="ARBA" id="ARBA00022490"/>
    </source>
</evidence>
<evidence type="ECO:0000256" key="1">
    <source>
        <dbReference type="ARBA" id="ARBA00001933"/>
    </source>
</evidence>
<keyword evidence="17" id="KW-1185">Reference proteome</keyword>
<dbReference type="EMBL" id="JAESIY010000005">
    <property type="protein sequence ID" value="MBL3656699.1"/>
    <property type="molecule type" value="Genomic_DNA"/>
</dbReference>
<comment type="pathway">
    <text evidence="2">Amino-acid biosynthesis; L-serine biosynthesis; L-serine from 3-phospho-D-glycerate: step 2/3.</text>
</comment>
<evidence type="ECO:0000256" key="4">
    <source>
        <dbReference type="ARBA" id="ARBA00013030"/>
    </source>
</evidence>
<dbReference type="InterPro" id="IPR015421">
    <property type="entry name" value="PyrdxlP-dep_Trfase_major"/>
</dbReference>
<keyword evidence="5" id="KW-0963">Cytoplasm</keyword>
<evidence type="ECO:0000313" key="16">
    <source>
        <dbReference type="EMBL" id="MBL3656699.1"/>
    </source>
</evidence>
<dbReference type="Gene3D" id="3.90.1150.10">
    <property type="entry name" value="Aspartate Aminotransferase, domain 1"/>
    <property type="match status" value="1"/>
</dbReference>
<comment type="catalytic activity">
    <reaction evidence="14">
        <text>O-phospho-L-serine + 2-oxoglutarate = 3-phosphooxypyruvate + L-glutamate</text>
        <dbReference type="Rhea" id="RHEA:14329"/>
        <dbReference type="ChEBI" id="CHEBI:16810"/>
        <dbReference type="ChEBI" id="CHEBI:18110"/>
        <dbReference type="ChEBI" id="CHEBI:29985"/>
        <dbReference type="ChEBI" id="CHEBI:57524"/>
        <dbReference type="EC" id="2.6.1.52"/>
    </reaction>
</comment>
<dbReference type="InterPro" id="IPR015424">
    <property type="entry name" value="PyrdxlP-dep_Trfase"/>
</dbReference>
<proteinExistence type="inferred from homology"/>
<dbReference type="Pfam" id="PF00266">
    <property type="entry name" value="Aminotran_5"/>
    <property type="match status" value="1"/>
</dbReference>
<comment type="similarity">
    <text evidence="3">Belongs to the class-V pyridoxal-phosphate-dependent aminotransferase family. SerC subfamily.</text>
</comment>
<dbReference type="GO" id="GO:0004760">
    <property type="term" value="F:L-serine-pyruvate transaminase activity"/>
    <property type="evidence" value="ECO:0007669"/>
    <property type="project" value="TreeGrafter"/>
</dbReference>
<evidence type="ECO:0000256" key="9">
    <source>
        <dbReference type="ARBA" id="ARBA00022898"/>
    </source>
</evidence>
<dbReference type="EC" id="2.6.1.52" evidence="4"/>
<reference evidence="16" key="1">
    <citation type="submission" date="2021-01" db="EMBL/GenBank/DDBJ databases">
        <title>Fulvivirga kasyanovii gen. nov., sp nov., a novel member of the phylum Bacteroidetes isolated from seawater in a mussel farm.</title>
        <authorList>
            <person name="Zhao L.-H."/>
            <person name="Wang Z.-J."/>
        </authorList>
    </citation>
    <scope>NUCLEOTIDE SEQUENCE</scope>
    <source>
        <strain evidence="16">2943</strain>
    </source>
</reference>
<evidence type="ECO:0000256" key="6">
    <source>
        <dbReference type="ARBA" id="ARBA00022576"/>
    </source>
</evidence>
<name>A0A937F8S3_9BACT</name>
<comment type="caution">
    <text evidence="16">The sequence shown here is derived from an EMBL/GenBank/DDBJ whole genome shotgun (WGS) entry which is preliminary data.</text>
</comment>
<dbReference type="PANTHER" id="PTHR21152">
    <property type="entry name" value="AMINOTRANSFERASE CLASS V"/>
    <property type="match status" value="1"/>
</dbReference>
<dbReference type="PANTHER" id="PTHR21152:SF40">
    <property type="entry name" value="ALANINE--GLYOXYLATE AMINOTRANSFERASE"/>
    <property type="match status" value="1"/>
</dbReference>
<protein>
    <recommendedName>
        <fullName evidence="4">phosphoserine transaminase</fullName>
        <ecNumber evidence="4">2.6.1.52</ecNumber>
    </recommendedName>
    <alternativeName>
        <fullName evidence="12">Phosphohydroxythreonine aminotransferase</fullName>
    </alternativeName>
</protein>
<evidence type="ECO:0000256" key="14">
    <source>
        <dbReference type="ARBA" id="ARBA00049007"/>
    </source>
</evidence>
<dbReference type="InterPro" id="IPR022278">
    <property type="entry name" value="Pser_aminoTfrase"/>
</dbReference>
<dbReference type="RefSeq" id="WP_202244483.1">
    <property type="nucleotide sequence ID" value="NZ_JAESIY010000005.1"/>
</dbReference>
<dbReference type="GO" id="GO:0008615">
    <property type="term" value="P:pyridoxine biosynthetic process"/>
    <property type="evidence" value="ECO:0007669"/>
    <property type="project" value="UniProtKB-KW"/>
</dbReference>
<evidence type="ECO:0000256" key="13">
    <source>
        <dbReference type="ARBA" id="ARBA00047630"/>
    </source>
</evidence>
<dbReference type="GO" id="GO:0019265">
    <property type="term" value="P:glycine biosynthetic process, by transamination of glyoxylate"/>
    <property type="evidence" value="ECO:0007669"/>
    <property type="project" value="TreeGrafter"/>
</dbReference>
<comment type="catalytic activity">
    <reaction evidence="13">
        <text>4-(phosphooxy)-L-threonine + 2-oxoglutarate = (R)-3-hydroxy-2-oxo-4-phosphooxybutanoate + L-glutamate</text>
        <dbReference type="Rhea" id="RHEA:16573"/>
        <dbReference type="ChEBI" id="CHEBI:16810"/>
        <dbReference type="ChEBI" id="CHEBI:29985"/>
        <dbReference type="ChEBI" id="CHEBI:58452"/>
        <dbReference type="ChEBI" id="CHEBI:58538"/>
        <dbReference type="EC" id="2.6.1.52"/>
    </reaction>
</comment>
<evidence type="ECO:0000259" key="15">
    <source>
        <dbReference type="Pfam" id="PF00266"/>
    </source>
</evidence>
<keyword evidence="11" id="KW-0718">Serine biosynthesis</keyword>
<sequence>MINFYPGPSRVDENIPAYVQAAYDKGILSINHRSDAFMKMCAKTVGLLKDRLNIPESYTIFFTSSATECWEIIAQSIIDTNSYHFYSGAFGEKWFDYTKKINPYAIGYQFDQEQELKTGELDLSSETGLICITQNETSNGTQISNARIGKLRKKYPNHLIGVDATSSMAGAALNFSNADIWYASVQKCFGLPAGLGIMVCSPNAIAKAQELKKGNHYNSLTFMIDKMRDYQTSYTPNVMGIYLLMRVMESRKEILKVEKKLKKRFKAYAELVDDASEDYTWLIENEDVRSNTVLVIKGDPDKVQELKEKAAQEGIILGNGYGANKVDSFRIANFPAIKKDEVKTLKKFLRKNL</sequence>
<evidence type="ECO:0000256" key="7">
    <source>
        <dbReference type="ARBA" id="ARBA00022605"/>
    </source>
</evidence>
<dbReference type="SUPFAM" id="SSF53383">
    <property type="entry name" value="PLP-dependent transferases"/>
    <property type="match status" value="1"/>
</dbReference>
<dbReference type="Gene3D" id="3.40.640.10">
    <property type="entry name" value="Type I PLP-dependent aspartate aminotransferase-like (Major domain)"/>
    <property type="match status" value="1"/>
</dbReference>
<evidence type="ECO:0000256" key="11">
    <source>
        <dbReference type="ARBA" id="ARBA00023299"/>
    </source>
</evidence>
<dbReference type="InterPro" id="IPR000192">
    <property type="entry name" value="Aminotrans_V_dom"/>
</dbReference>
<dbReference type="GO" id="GO:0008453">
    <property type="term" value="F:alanine-glyoxylate transaminase activity"/>
    <property type="evidence" value="ECO:0007669"/>
    <property type="project" value="TreeGrafter"/>
</dbReference>
<gene>
    <name evidence="16" type="ORF">JL102_11195</name>
</gene>
<dbReference type="GO" id="GO:0006564">
    <property type="term" value="P:L-serine biosynthetic process"/>
    <property type="evidence" value="ECO:0007669"/>
    <property type="project" value="UniProtKB-KW"/>
</dbReference>
<feature type="domain" description="Aminotransferase class V" evidence="15">
    <location>
        <begin position="8"/>
        <end position="319"/>
    </location>
</feature>
<evidence type="ECO:0000256" key="3">
    <source>
        <dbReference type="ARBA" id="ARBA00006904"/>
    </source>
</evidence>
<keyword evidence="6 16" id="KW-0032">Aminotransferase</keyword>
<keyword evidence="8" id="KW-0808">Transferase</keyword>
<evidence type="ECO:0000256" key="10">
    <source>
        <dbReference type="ARBA" id="ARBA00023096"/>
    </source>
</evidence>
<evidence type="ECO:0000256" key="8">
    <source>
        <dbReference type="ARBA" id="ARBA00022679"/>
    </source>
</evidence>
<dbReference type="AlphaFoldDB" id="A0A937F8S3"/>
<dbReference type="GO" id="GO:0004648">
    <property type="term" value="F:O-phospho-L-serine:2-oxoglutarate aminotransferase activity"/>
    <property type="evidence" value="ECO:0007669"/>
    <property type="project" value="UniProtKB-EC"/>
</dbReference>
<comment type="cofactor">
    <cofactor evidence="1">
        <name>pyridoxal 5'-phosphate</name>
        <dbReference type="ChEBI" id="CHEBI:597326"/>
    </cofactor>
</comment>
<accession>A0A937F8S3</accession>
<dbReference type="Proteomes" id="UP000659388">
    <property type="component" value="Unassembled WGS sequence"/>
</dbReference>
<evidence type="ECO:0000313" key="17">
    <source>
        <dbReference type="Proteomes" id="UP000659388"/>
    </source>
</evidence>
<dbReference type="PIRSF" id="PIRSF000525">
    <property type="entry name" value="SerC"/>
    <property type="match status" value="1"/>
</dbReference>
<keyword evidence="10" id="KW-0664">Pyridoxine biosynthesis</keyword>